<evidence type="ECO:0000256" key="2">
    <source>
        <dbReference type="ARBA" id="ARBA00022737"/>
    </source>
</evidence>
<feature type="domain" description="C2H2-type" evidence="7">
    <location>
        <begin position="268"/>
        <end position="293"/>
    </location>
</feature>
<accession>A0A8H4BHC7</accession>
<proteinExistence type="predicted"/>
<feature type="region of interest" description="Disordered" evidence="6">
    <location>
        <begin position="180"/>
        <end position="202"/>
    </location>
</feature>
<keyword evidence="3 5" id="KW-0863">Zinc-finger</keyword>
<organism evidence="8 9">
    <name type="scientific">Mucor circinelloides f. lusitanicus</name>
    <name type="common">Mucor racemosus var. lusitanicus</name>
    <dbReference type="NCBI Taxonomy" id="29924"/>
    <lineage>
        <taxon>Eukaryota</taxon>
        <taxon>Fungi</taxon>
        <taxon>Fungi incertae sedis</taxon>
        <taxon>Mucoromycota</taxon>
        <taxon>Mucoromycotina</taxon>
        <taxon>Mucoromycetes</taxon>
        <taxon>Mucorales</taxon>
        <taxon>Mucorineae</taxon>
        <taxon>Mucoraceae</taxon>
        <taxon>Mucor</taxon>
    </lineage>
</organism>
<dbReference type="EMBL" id="JAAECE010000004">
    <property type="protein sequence ID" value="KAF1802347.1"/>
    <property type="molecule type" value="Genomic_DNA"/>
</dbReference>
<evidence type="ECO:0000313" key="8">
    <source>
        <dbReference type="EMBL" id="KAF1802347.1"/>
    </source>
</evidence>
<dbReference type="InterPro" id="IPR013087">
    <property type="entry name" value="Znf_C2H2_type"/>
</dbReference>
<keyword evidence="4" id="KW-0862">Zinc</keyword>
<dbReference type="PANTHER" id="PTHR24409">
    <property type="entry name" value="ZINC FINGER PROTEIN 142"/>
    <property type="match status" value="1"/>
</dbReference>
<dbReference type="Pfam" id="PF12874">
    <property type="entry name" value="zf-met"/>
    <property type="match status" value="1"/>
</dbReference>
<evidence type="ECO:0000259" key="7">
    <source>
        <dbReference type="PROSITE" id="PS50157"/>
    </source>
</evidence>
<evidence type="ECO:0000256" key="6">
    <source>
        <dbReference type="SAM" id="MobiDB-lite"/>
    </source>
</evidence>
<keyword evidence="2" id="KW-0677">Repeat</keyword>
<protein>
    <submittedName>
        <fullName evidence="8">C2H2-type zinc finger transcription factor</fullName>
    </submittedName>
</protein>
<evidence type="ECO:0000256" key="4">
    <source>
        <dbReference type="ARBA" id="ARBA00022833"/>
    </source>
</evidence>
<evidence type="ECO:0000313" key="9">
    <source>
        <dbReference type="Proteomes" id="UP000469890"/>
    </source>
</evidence>
<dbReference type="GO" id="GO:0008270">
    <property type="term" value="F:zinc ion binding"/>
    <property type="evidence" value="ECO:0007669"/>
    <property type="project" value="UniProtKB-KW"/>
</dbReference>
<dbReference type="GO" id="GO:0005634">
    <property type="term" value="C:nucleus"/>
    <property type="evidence" value="ECO:0007669"/>
    <property type="project" value="TreeGrafter"/>
</dbReference>
<evidence type="ECO:0000256" key="3">
    <source>
        <dbReference type="ARBA" id="ARBA00022771"/>
    </source>
</evidence>
<feature type="domain" description="C2H2-type" evidence="7">
    <location>
        <begin position="106"/>
        <end position="129"/>
    </location>
</feature>
<dbReference type="Proteomes" id="UP000469890">
    <property type="component" value="Unassembled WGS sequence"/>
</dbReference>
<dbReference type="AlphaFoldDB" id="A0A8H4BHC7"/>
<dbReference type="GO" id="GO:0000981">
    <property type="term" value="F:DNA-binding transcription factor activity, RNA polymerase II-specific"/>
    <property type="evidence" value="ECO:0007669"/>
    <property type="project" value="TreeGrafter"/>
</dbReference>
<dbReference type="SMART" id="SM00355">
    <property type="entry name" value="ZnF_C2H2"/>
    <property type="match status" value="8"/>
</dbReference>
<dbReference type="GO" id="GO:0000977">
    <property type="term" value="F:RNA polymerase II transcription regulatory region sequence-specific DNA binding"/>
    <property type="evidence" value="ECO:0007669"/>
    <property type="project" value="TreeGrafter"/>
</dbReference>
<evidence type="ECO:0000256" key="5">
    <source>
        <dbReference type="PROSITE-ProRule" id="PRU00042"/>
    </source>
</evidence>
<evidence type="ECO:0000256" key="1">
    <source>
        <dbReference type="ARBA" id="ARBA00022723"/>
    </source>
</evidence>
<sequence>METRFCKEDPEPMLKQEFSFEDTLLYQDEEDHEPFIKVENEECIKGMIVSEHRPQTPPRPTREWRDNAIVSIERQSKYDRLFQSKVPSNERAAAAAATVDPFHPQNYCVMCDRTFARQDRFRSHIRRVHLLTVRYFKHPYETIDPNHPDNYCAKCGRNYTDKYFPKHLHDVHGIIVEAPKLGTPRKRRNDGRGKKSKRPSHHRPYCAMCRRSYSKGYYRRHLRAIHGLREDVIKRLVAQSKRDFLARKMAKAKGTTKKRPHVSVELLTDCTRCNRTYSSRVSFLQHLKTKAHSDGITMSIKYSNAEIDIFHPDYFCAKCDRAYASAHTFWCHLQRNHLSTLCNTRSAVKISNKRAPIYYCPKCDRYYTEDIFKQHFTNHRTSKPVIMNPDAEIDFNSPDFYCARCDKHYASQESFKTHIIWTHNLAGEWYQAVRERKVAHPEAEIDFSDADNYCAKCDKKWKARAMLLEHAAIMHGVYPPSMGEGRSDHGPCNLRNGKKVTPLIK</sequence>
<keyword evidence="1" id="KW-0479">Metal-binding</keyword>
<gene>
    <name evidence="8" type="ORF">FB192DRAFT_1377678</name>
</gene>
<dbReference type="Gene3D" id="3.30.160.60">
    <property type="entry name" value="Classic Zinc Finger"/>
    <property type="match status" value="1"/>
</dbReference>
<dbReference type="PROSITE" id="PS50157">
    <property type="entry name" value="ZINC_FINGER_C2H2_2"/>
    <property type="match status" value="2"/>
</dbReference>
<reference evidence="8 9" key="1">
    <citation type="submission" date="2019-09" db="EMBL/GenBank/DDBJ databases">
        <authorList>
            <consortium name="DOE Joint Genome Institute"/>
            <person name="Mondo S.J."/>
            <person name="Navarro-Mendoza M.I."/>
            <person name="Perez-Arques C."/>
            <person name="Panchal S."/>
            <person name="Nicolas F.E."/>
            <person name="Ganguly P."/>
            <person name="Pangilinan J."/>
            <person name="Grigoriev I."/>
            <person name="Heitman J."/>
            <person name="Sanya K."/>
            <person name="Garre V."/>
        </authorList>
    </citation>
    <scope>NUCLEOTIDE SEQUENCE [LARGE SCALE GENOMIC DNA]</scope>
    <source>
        <strain evidence="8 9">MU402</strain>
    </source>
</reference>
<feature type="compositionally biased region" description="Basic residues" evidence="6">
    <location>
        <begin position="183"/>
        <end position="202"/>
    </location>
</feature>
<dbReference type="PROSITE" id="PS00028">
    <property type="entry name" value="ZINC_FINGER_C2H2_1"/>
    <property type="match status" value="5"/>
</dbReference>
<dbReference type="PANTHER" id="PTHR24409:SF295">
    <property type="entry name" value="AZ2-RELATED"/>
    <property type="match status" value="1"/>
</dbReference>
<comment type="caution">
    <text evidence="8">The sequence shown here is derived from an EMBL/GenBank/DDBJ whole genome shotgun (WGS) entry which is preliminary data.</text>
</comment>
<feature type="region of interest" description="Disordered" evidence="6">
    <location>
        <begin position="485"/>
        <end position="505"/>
    </location>
</feature>
<name>A0A8H4BHC7_MUCCL</name>
<dbReference type="Pfam" id="PF00096">
    <property type="entry name" value="zf-C2H2"/>
    <property type="match status" value="1"/>
</dbReference>